<accession>A0A1T4RT88</accession>
<gene>
    <name evidence="1" type="ORF">SAMN02745673_02957</name>
</gene>
<dbReference type="PANTHER" id="PTHR33361:SF2">
    <property type="entry name" value="DUF885 DOMAIN-CONTAINING PROTEIN"/>
    <property type="match status" value="1"/>
</dbReference>
<dbReference type="STRING" id="1122192.SAMN02745673_02957"/>
<protein>
    <submittedName>
        <fullName evidence="1">Uncharacterized protein conserved in bacteria</fullName>
    </submittedName>
</protein>
<evidence type="ECO:0000313" key="2">
    <source>
        <dbReference type="Proteomes" id="UP000190637"/>
    </source>
</evidence>
<dbReference type="AlphaFoldDB" id="A0A1T4RT88"/>
<dbReference type="EMBL" id="FUWS01000007">
    <property type="protein sequence ID" value="SKA19086.1"/>
    <property type="molecule type" value="Genomic_DNA"/>
</dbReference>
<dbReference type="OrthoDB" id="9760040at2"/>
<dbReference type="Proteomes" id="UP000190637">
    <property type="component" value="Unassembled WGS sequence"/>
</dbReference>
<dbReference type="PANTHER" id="PTHR33361">
    <property type="entry name" value="GLR0591 PROTEIN"/>
    <property type="match status" value="1"/>
</dbReference>
<keyword evidence="2" id="KW-1185">Reference proteome</keyword>
<organism evidence="1 2">
    <name type="scientific">Marinactinospora thermotolerans DSM 45154</name>
    <dbReference type="NCBI Taxonomy" id="1122192"/>
    <lineage>
        <taxon>Bacteria</taxon>
        <taxon>Bacillati</taxon>
        <taxon>Actinomycetota</taxon>
        <taxon>Actinomycetes</taxon>
        <taxon>Streptosporangiales</taxon>
        <taxon>Nocardiopsidaceae</taxon>
        <taxon>Marinactinospora</taxon>
    </lineage>
</organism>
<name>A0A1T4RT88_9ACTN</name>
<evidence type="ECO:0000313" key="1">
    <source>
        <dbReference type="EMBL" id="SKA19086.1"/>
    </source>
</evidence>
<dbReference type="Pfam" id="PF05960">
    <property type="entry name" value="DUF885"/>
    <property type="match status" value="1"/>
</dbReference>
<dbReference type="RefSeq" id="WP_078762252.1">
    <property type="nucleotide sequence ID" value="NZ_FUWS01000007.1"/>
</dbReference>
<sequence length="517" mass="56548">MDDLSPRLRAVADLTVAKMREEAGRHEYDGRTADLSPEGVRAGLTRLGRGDTLDDPHDETHLRAVEDALRVEFGELELHRSNPMPHLDELDLACYDKPYASEAERRAARLSHLERWPETVRAAVESLDRVSAPVAASLLGAARGLAEAIPADAPEGVRERAHTAHRELVAHLERAAETGDPSAALGGSALARLMGVSEAVEVDLGRMAERADRERDRLRARLAESAARIDPGRDPLELARELVRDHPDAAGVVEAARTWTTHAVAFTRERDLVPWHDGDCLVETAPASRRWATAMMTWAAPGEPDGPSYYHITPPDPGWPPAEAAEWLEMFSATTLPGITLHEVAPGHFSHGRALRRAAGPVRRTLFSAAFIEGWAHYAEELCVEEGFGAYAEEVAGDSGFSAAHFEVGVWLEALIRVTRLAVALGVHTGAMTVEEAARRFAADTPLAGPAALAEARRATFDPTYGRYTWGKLEILDLRERARRRWGADFSLRRFHTAMLELGSPPLGLLDTALERG</sequence>
<dbReference type="InterPro" id="IPR010281">
    <property type="entry name" value="DUF885"/>
</dbReference>
<reference evidence="1 2" key="1">
    <citation type="submission" date="2017-02" db="EMBL/GenBank/DDBJ databases">
        <authorList>
            <person name="Peterson S.W."/>
        </authorList>
    </citation>
    <scope>NUCLEOTIDE SEQUENCE [LARGE SCALE GENOMIC DNA]</scope>
    <source>
        <strain evidence="1 2">DSM 45154</strain>
    </source>
</reference>
<proteinExistence type="predicted"/>